<dbReference type="OrthoDB" id="532500at2759"/>
<evidence type="ECO:0000256" key="2">
    <source>
        <dbReference type="ARBA" id="ARBA00009430"/>
    </source>
</evidence>
<keyword evidence="7" id="KW-1185">Reference proteome</keyword>
<protein>
    <submittedName>
        <fullName evidence="6">Dna-directed rna polymerase i complex subunitrpa49</fullName>
    </submittedName>
</protein>
<keyword evidence="3 6" id="KW-0240">DNA-directed RNA polymerase</keyword>
<proteinExistence type="inferred from homology"/>
<dbReference type="Pfam" id="PF06870">
    <property type="entry name" value="RNA_pol_I_A49"/>
    <property type="match status" value="1"/>
</dbReference>
<keyword evidence="5" id="KW-0539">Nucleus</keyword>
<dbReference type="VEuPathDB" id="FungiDB:LCOR_05133.1"/>
<evidence type="ECO:0000256" key="1">
    <source>
        <dbReference type="ARBA" id="ARBA00004604"/>
    </source>
</evidence>
<accession>A0A068RVR4</accession>
<evidence type="ECO:0000313" key="6">
    <source>
        <dbReference type="EMBL" id="CDH53820.1"/>
    </source>
</evidence>
<comment type="caution">
    <text evidence="6">The sequence shown here is derived from an EMBL/GenBank/DDBJ whole genome shotgun (WGS) entry which is preliminary data.</text>
</comment>
<evidence type="ECO:0000256" key="3">
    <source>
        <dbReference type="ARBA" id="ARBA00022478"/>
    </source>
</evidence>
<dbReference type="Proteomes" id="UP000027586">
    <property type="component" value="Unassembled WGS sequence"/>
</dbReference>
<dbReference type="GO" id="GO:0005736">
    <property type="term" value="C:RNA polymerase I complex"/>
    <property type="evidence" value="ECO:0007669"/>
    <property type="project" value="EnsemblFungi"/>
</dbReference>
<dbReference type="STRING" id="1263082.A0A068RVR4"/>
<dbReference type="AlphaFoldDB" id="A0A068RVR4"/>
<dbReference type="InterPro" id="IPR009668">
    <property type="entry name" value="RNA_pol-assoc_fac_A49-like"/>
</dbReference>
<dbReference type="GO" id="GO:0006362">
    <property type="term" value="P:transcription elongation by RNA polymerase I"/>
    <property type="evidence" value="ECO:0007669"/>
    <property type="project" value="EnsemblFungi"/>
</dbReference>
<comment type="subcellular location">
    <subcellularLocation>
        <location evidence="1">Nucleus</location>
        <location evidence="1">Nucleolus</location>
    </subcellularLocation>
</comment>
<comment type="similarity">
    <text evidence="2">Belongs to the eukaryotic RPA49/POLR1E RNA polymerase subunit family.</text>
</comment>
<reference evidence="6" key="1">
    <citation type="submission" date="2013-08" db="EMBL/GenBank/DDBJ databases">
        <title>Gene expansion shapes genome architecture in the human pathogen Lichtheimia corymbifera: an evolutionary genomics analysis in the ancient terrestrial Mucorales (Mucoromycotina).</title>
        <authorList>
            <person name="Schwartze V.U."/>
            <person name="Winter S."/>
            <person name="Shelest E."/>
            <person name="Marcet-Houben M."/>
            <person name="Horn F."/>
            <person name="Wehner S."/>
            <person name="Hoffmann K."/>
            <person name="Riege K."/>
            <person name="Sammeth M."/>
            <person name="Nowrousian M."/>
            <person name="Valiante V."/>
            <person name="Linde J."/>
            <person name="Jacobsen I.D."/>
            <person name="Marz M."/>
            <person name="Brakhage A.A."/>
            <person name="Gabaldon T."/>
            <person name="Bocker S."/>
            <person name="Voigt K."/>
        </authorList>
    </citation>
    <scope>NUCLEOTIDE SEQUENCE [LARGE SCALE GENOMIC DNA]</scope>
    <source>
        <strain evidence="6">FSU 9682</strain>
    </source>
</reference>
<dbReference type="EMBL" id="CBTN010000019">
    <property type="protein sequence ID" value="CDH53820.1"/>
    <property type="molecule type" value="Genomic_DNA"/>
</dbReference>
<dbReference type="PANTHER" id="PTHR14440">
    <property type="entry name" value="DNA-DIRECTED RNA POLYMERASE I SUBUNIT RPA49"/>
    <property type="match status" value="1"/>
</dbReference>
<evidence type="ECO:0000256" key="4">
    <source>
        <dbReference type="ARBA" id="ARBA00023163"/>
    </source>
</evidence>
<gene>
    <name evidence="6" type="ORF">LCOR_05133.1</name>
</gene>
<evidence type="ECO:0000313" key="7">
    <source>
        <dbReference type="Proteomes" id="UP000027586"/>
    </source>
</evidence>
<evidence type="ECO:0000256" key="5">
    <source>
        <dbReference type="ARBA" id="ARBA00023242"/>
    </source>
</evidence>
<dbReference type="GO" id="GO:0003677">
    <property type="term" value="F:DNA binding"/>
    <property type="evidence" value="ECO:0007669"/>
    <property type="project" value="InterPro"/>
</dbReference>
<name>A0A068RVR4_9FUNG</name>
<sequence length="413" mass="46136">MGKRKHEDSKNSGSGKHIKIDVAKVDDTIEQPYLAAFPGTMPENDTVFTSYRPVNSNDDNAKQRLISGETEKVVFTGSNFGEDAPVNYCNYIVGTYSKKDQTLTITPAPVLRMKRSVKALQSAQDSSSRSDTGFAQAKASLGMAFGTAKAKKQIKETERNAVKGQHLENDLPDIHTEINKIEGPTQEDIKQSMQSSLPIPPPNMEAETPQEAYDISNVVTSEELRQVPIKEILKTESFNDLKQLLPYAGSKFVNDRLMNIIKAPGKKDRQAVRSLVYISYLQAYLLNLKPFDVKTRRKVESAMKNPPAMIVDRIQERYTDNNVRTPVMHDKILCYLFVLCLNVADYTVVPEMLAMDLSLKPIKVTTLLRNLGCKIDKLTVDDRKSLGASTAHQKKATLIAPLKFPSVSRGKRK</sequence>
<organism evidence="6 7">
    <name type="scientific">Lichtheimia corymbifera JMRC:FSU:9682</name>
    <dbReference type="NCBI Taxonomy" id="1263082"/>
    <lineage>
        <taxon>Eukaryota</taxon>
        <taxon>Fungi</taxon>
        <taxon>Fungi incertae sedis</taxon>
        <taxon>Mucoromycota</taxon>
        <taxon>Mucoromycotina</taxon>
        <taxon>Mucoromycetes</taxon>
        <taxon>Mucorales</taxon>
        <taxon>Lichtheimiaceae</taxon>
        <taxon>Lichtheimia</taxon>
    </lineage>
</organism>
<keyword evidence="4" id="KW-0804">Transcription</keyword>